<evidence type="ECO:0000313" key="3">
    <source>
        <dbReference type="Proteomes" id="UP000276133"/>
    </source>
</evidence>
<reference evidence="2 3" key="1">
    <citation type="journal article" date="2018" name="Sci. Rep.">
        <title>Genomic signatures of local adaptation to the degree of environmental predictability in rotifers.</title>
        <authorList>
            <person name="Franch-Gras L."/>
            <person name="Hahn C."/>
            <person name="Garcia-Roger E.M."/>
            <person name="Carmona M.J."/>
            <person name="Serra M."/>
            <person name="Gomez A."/>
        </authorList>
    </citation>
    <scope>NUCLEOTIDE SEQUENCE [LARGE SCALE GENOMIC DNA]</scope>
    <source>
        <strain evidence="2">HYR1</strain>
    </source>
</reference>
<organism evidence="2 3">
    <name type="scientific">Brachionus plicatilis</name>
    <name type="common">Marine rotifer</name>
    <name type="synonym">Brachionus muelleri</name>
    <dbReference type="NCBI Taxonomy" id="10195"/>
    <lineage>
        <taxon>Eukaryota</taxon>
        <taxon>Metazoa</taxon>
        <taxon>Spiralia</taxon>
        <taxon>Gnathifera</taxon>
        <taxon>Rotifera</taxon>
        <taxon>Eurotatoria</taxon>
        <taxon>Monogononta</taxon>
        <taxon>Pseudotrocha</taxon>
        <taxon>Ploima</taxon>
        <taxon>Brachionidae</taxon>
        <taxon>Brachionus</taxon>
    </lineage>
</organism>
<dbReference type="InterPro" id="IPR003109">
    <property type="entry name" value="GoLoco_motif"/>
</dbReference>
<dbReference type="PROSITE" id="PS50877">
    <property type="entry name" value="GOLOCO"/>
    <property type="match status" value="3"/>
</dbReference>
<dbReference type="PANTHER" id="PTHR47503:SF1">
    <property type="entry name" value="PURKINJE CELL PROTEIN 2 HOMOLOG"/>
    <property type="match status" value="1"/>
</dbReference>
<evidence type="ECO:0000313" key="2">
    <source>
        <dbReference type="EMBL" id="RNA02730.1"/>
    </source>
</evidence>
<feature type="region of interest" description="Disordered" evidence="1">
    <location>
        <begin position="76"/>
        <end position="98"/>
    </location>
</feature>
<keyword evidence="3" id="KW-1185">Reference proteome</keyword>
<feature type="compositionally biased region" description="Basic and acidic residues" evidence="1">
    <location>
        <begin position="87"/>
        <end position="98"/>
    </location>
</feature>
<dbReference type="InterPro" id="IPR011990">
    <property type="entry name" value="TPR-like_helical_dom_sf"/>
</dbReference>
<dbReference type="InterPro" id="IPR042168">
    <property type="entry name" value="Pcp2"/>
</dbReference>
<dbReference type="AlphaFoldDB" id="A0A3M7PUH1"/>
<dbReference type="Pfam" id="PF02188">
    <property type="entry name" value="GoLoco"/>
    <property type="match status" value="3"/>
</dbReference>
<dbReference type="Proteomes" id="UP000276133">
    <property type="component" value="Unassembled WGS sequence"/>
</dbReference>
<sequence>MITDDMIKKLVVFELNSHIKLLSSLVKKSESIDSVYQSHQNLCIQKPPVANRDSKDESNESFFDILAKIQSNRLDDQRSSLRIKTKPKSENRHKENKTDMDDEFFNLVMKSQRSRLEDQRSSIAISNNGTKFVKVRTNDRLTVPPDDEFFSMLQKLQSRRLNEQRCVPK</sequence>
<accession>A0A3M7PUH1</accession>
<dbReference type="STRING" id="10195.A0A3M7PUH1"/>
<dbReference type="Gene3D" id="1.25.40.10">
    <property type="entry name" value="Tetratricopeptide repeat domain"/>
    <property type="match status" value="1"/>
</dbReference>
<dbReference type="GO" id="GO:0005085">
    <property type="term" value="F:guanyl-nucleotide exchange factor activity"/>
    <property type="evidence" value="ECO:0007669"/>
    <property type="project" value="InterPro"/>
</dbReference>
<dbReference type="OrthoDB" id="286233at2759"/>
<proteinExistence type="predicted"/>
<name>A0A3M7PUH1_BRAPC</name>
<gene>
    <name evidence="2" type="ORF">BpHYR1_054005</name>
</gene>
<protein>
    <submittedName>
        <fullName evidence="2">G--signaling modulator 1 isoform X2</fullName>
    </submittedName>
</protein>
<comment type="caution">
    <text evidence="2">The sequence shown here is derived from an EMBL/GenBank/DDBJ whole genome shotgun (WGS) entry which is preliminary data.</text>
</comment>
<dbReference type="EMBL" id="REGN01008773">
    <property type="protein sequence ID" value="RNA02730.1"/>
    <property type="molecule type" value="Genomic_DNA"/>
</dbReference>
<dbReference type="PANTHER" id="PTHR47503">
    <property type="entry name" value="PURKINJE CELL PROTEIN 2"/>
    <property type="match status" value="1"/>
</dbReference>
<dbReference type="SMART" id="SM00390">
    <property type="entry name" value="GoLoco"/>
    <property type="match status" value="3"/>
</dbReference>
<evidence type="ECO:0000256" key="1">
    <source>
        <dbReference type="SAM" id="MobiDB-lite"/>
    </source>
</evidence>